<feature type="transmembrane region" description="Helical" evidence="10">
    <location>
        <begin position="185"/>
        <end position="205"/>
    </location>
</feature>
<protein>
    <recommendedName>
        <fullName evidence="10">Protein-export membrane protein SecF</fullName>
    </recommendedName>
</protein>
<feature type="transmembrane region" description="Helical" evidence="10">
    <location>
        <begin position="152"/>
        <end position="173"/>
    </location>
</feature>
<feature type="transmembrane region" description="Helical" evidence="10">
    <location>
        <begin position="122"/>
        <end position="140"/>
    </location>
</feature>
<dbReference type="GO" id="GO:0005886">
    <property type="term" value="C:plasma membrane"/>
    <property type="evidence" value="ECO:0007669"/>
    <property type="project" value="UniProtKB-SubCell"/>
</dbReference>
<proteinExistence type="inferred from homology"/>
<dbReference type="GO" id="GO:0015450">
    <property type="term" value="F:protein-transporting ATPase activity"/>
    <property type="evidence" value="ECO:0007669"/>
    <property type="project" value="InterPro"/>
</dbReference>
<evidence type="ECO:0000256" key="4">
    <source>
        <dbReference type="ARBA" id="ARBA00022519"/>
    </source>
</evidence>
<feature type="transmembrane region" description="Helical" evidence="10">
    <location>
        <begin position="259"/>
        <end position="286"/>
    </location>
</feature>
<dbReference type="Pfam" id="PF07549">
    <property type="entry name" value="Sec_GG"/>
    <property type="match status" value="1"/>
</dbReference>
<keyword evidence="6 10" id="KW-0653">Protein transport</keyword>
<dbReference type="PANTHER" id="PTHR30081">
    <property type="entry name" value="PROTEIN-EXPORT MEMBRANE PROTEIN SEC"/>
    <property type="match status" value="1"/>
</dbReference>
<dbReference type="PRINTS" id="PR01755">
    <property type="entry name" value="SECFTRNLCASE"/>
</dbReference>
<keyword evidence="8 10" id="KW-0811">Translocation</keyword>
<dbReference type="InterPro" id="IPR022813">
    <property type="entry name" value="SecD/SecF_arch_bac"/>
</dbReference>
<keyword evidence="7 10" id="KW-1133">Transmembrane helix</keyword>
<feature type="domain" description="SSD" evidence="11">
    <location>
        <begin position="121"/>
        <end position="285"/>
    </location>
</feature>
<feature type="transmembrane region" description="Helical" evidence="10">
    <location>
        <begin position="231"/>
        <end position="253"/>
    </location>
</feature>
<dbReference type="InterPro" id="IPR048634">
    <property type="entry name" value="SecD_SecF_C"/>
</dbReference>
<comment type="caution">
    <text evidence="12">The sequence shown here is derived from an EMBL/GenBank/DDBJ whole genome shotgun (WGS) entry which is preliminary data.</text>
</comment>
<dbReference type="PATRIC" id="fig|1618761.3.peg.188"/>
<evidence type="ECO:0000256" key="8">
    <source>
        <dbReference type="ARBA" id="ARBA00023010"/>
    </source>
</evidence>
<dbReference type="InterPro" id="IPR005665">
    <property type="entry name" value="SecF_bac"/>
</dbReference>
<evidence type="ECO:0000313" key="12">
    <source>
        <dbReference type="EMBL" id="KKP66714.1"/>
    </source>
</evidence>
<evidence type="ECO:0000256" key="5">
    <source>
        <dbReference type="ARBA" id="ARBA00022692"/>
    </source>
</evidence>
<comment type="similarity">
    <text evidence="10">Belongs to the SecD/SecF family. SecF subfamily.</text>
</comment>
<comment type="function">
    <text evidence="10">Part of the Sec protein translocase complex. Interacts with the SecYEG preprotein conducting channel. SecDF uses the proton motive force (PMF) to complete protein translocation after the ATP-dependent function of SecA.</text>
</comment>
<name>A0A0G0BBL2_9BACT</name>
<dbReference type="Gene3D" id="1.20.1640.10">
    <property type="entry name" value="Multidrug efflux transporter AcrB transmembrane domain"/>
    <property type="match status" value="1"/>
</dbReference>
<dbReference type="Pfam" id="PF02355">
    <property type="entry name" value="SecD_SecF_C"/>
    <property type="match status" value="1"/>
</dbReference>
<feature type="transmembrane region" description="Helical" evidence="10">
    <location>
        <begin position="9"/>
        <end position="30"/>
    </location>
</feature>
<dbReference type="InterPro" id="IPR022645">
    <property type="entry name" value="SecD/SecF_bac"/>
</dbReference>
<comment type="subunit">
    <text evidence="10">Forms a complex with SecD. Part of the essential Sec protein translocation apparatus which comprises SecA, SecYEG and auxiliary proteins SecDF. Other proteins may also be involved.</text>
</comment>
<keyword evidence="4" id="KW-0997">Cell inner membrane</keyword>
<evidence type="ECO:0000313" key="13">
    <source>
        <dbReference type="Proteomes" id="UP000034952"/>
    </source>
</evidence>
<evidence type="ECO:0000256" key="7">
    <source>
        <dbReference type="ARBA" id="ARBA00022989"/>
    </source>
</evidence>
<dbReference type="GO" id="GO:0065002">
    <property type="term" value="P:intracellular protein transmembrane transport"/>
    <property type="evidence" value="ECO:0007669"/>
    <property type="project" value="UniProtKB-UniRule"/>
</dbReference>
<keyword evidence="9 10" id="KW-0472">Membrane</keyword>
<dbReference type="NCBIfam" id="TIGR00966">
    <property type="entry name" value="transloc_SecF"/>
    <property type="match status" value="1"/>
</dbReference>
<dbReference type="GO" id="GO:0006605">
    <property type="term" value="P:protein targeting"/>
    <property type="evidence" value="ECO:0007669"/>
    <property type="project" value="UniProtKB-UniRule"/>
</dbReference>
<dbReference type="InterPro" id="IPR022646">
    <property type="entry name" value="SecD/SecF_CS"/>
</dbReference>
<evidence type="ECO:0000256" key="6">
    <source>
        <dbReference type="ARBA" id="ARBA00022927"/>
    </source>
</evidence>
<evidence type="ECO:0000256" key="2">
    <source>
        <dbReference type="ARBA" id="ARBA00022448"/>
    </source>
</evidence>
<keyword evidence="3 10" id="KW-1003">Cell membrane</keyword>
<evidence type="ECO:0000256" key="9">
    <source>
        <dbReference type="ARBA" id="ARBA00023136"/>
    </source>
</evidence>
<keyword evidence="5 10" id="KW-0812">Transmembrane</keyword>
<evidence type="ECO:0000256" key="1">
    <source>
        <dbReference type="ARBA" id="ARBA00004651"/>
    </source>
</evidence>
<dbReference type="PANTHER" id="PTHR30081:SF8">
    <property type="entry name" value="PROTEIN TRANSLOCASE SUBUNIT SECF"/>
    <property type="match status" value="1"/>
</dbReference>
<gene>
    <name evidence="10" type="primary">secF</name>
    <name evidence="12" type="ORF">UR64_C0003G0007</name>
</gene>
<dbReference type="InterPro" id="IPR000731">
    <property type="entry name" value="SSD"/>
</dbReference>
<dbReference type="HAMAP" id="MF_01464_B">
    <property type="entry name" value="SecF_B"/>
    <property type="match status" value="1"/>
</dbReference>
<organism evidence="12 13">
    <name type="scientific">Candidatus Nomurabacteria bacterium GW2011_GWE1_35_16</name>
    <dbReference type="NCBI Taxonomy" id="1618761"/>
    <lineage>
        <taxon>Bacteria</taxon>
        <taxon>Candidatus Nomuraibacteriota</taxon>
    </lineage>
</organism>
<keyword evidence="2 10" id="KW-0813">Transport</keyword>
<dbReference type="GO" id="GO:0043952">
    <property type="term" value="P:protein transport by the Sec complex"/>
    <property type="evidence" value="ECO:0007669"/>
    <property type="project" value="UniProtKB-UniRule"/>
</dbReference>
<comment type="subcellular location">
    <subcellularLocation>
        <location evidence="1 10">Cell membrane</location>
        <topology evidence="1 10">Multi-pass membrane protein</topology>
    </subcellularLocation>
</comment>
<dbReference type="EMBL" id="LBPY01000003">
    <property type="protein sequence ID" value="KKP66714.1"/>
    <property type="molecule type" value="Genomic_DNA"/>
</dbReference>
<reference evidence="12 13" key="1">
    <citation type="journal article" date="2015" name="Nature">
        <title>rRNA introns, odd ribosomes, and small enigmatic genomes across a large radiation of phyla.</title>
        <authorList>
            <person name="Brown C.T."/>
            <person name="Hug L.A."/>
            <person name="Thomas B.C."/>
            <person name="Sharon I."/>
            <person name="Castelle C.J."/>
            <person name="Singh A."/>
            <person name="Wilkins M.J."/>
            <person name="Williams K.H."/>
            <person name="Banfield J.F."/>
        </authorList>
    </citation>
    <scope>NUCLEOTIDE SEQUENCE [LARGE SCALE GENOMIC DNA]</scope>
</reference>
<dbReference type="Proteomes" id="UP000034952">
    <property type="component" value="Unassembled WGS sequence"/>
</dbReference>
<dbReference type="SUPFAM" id="SSF82866">
    <property type="entry name" value="Multidrug efflux transporter AcrB transmembrane domain"/>
    <property type="match status" value="1"/>
</dbReference>
<evidence type="ECO:0000256" key="10">
    <source>
        <dbReference type="HAMAP-Rule" id="MF_01464"/>
    </source>
</evidence>
<sequence length="294" mass="32195">MFIIKYKKIFVSISIALVVLSIGAISFFGLNMGIDFKGGSLVEVEYTNVRPEQSIIEASLKPLAVGQVLIQPIGEKGYSIKARDITDKEHKDILSVLGTDAVEKSFNSIGPSVGKELARKSIISFILVSLGIIFWIAFSFRKVSKPVSSWKYGFIAIISLVHDIIIPVGVFAVMSHFSGVEVDTLFVVAVLTILGLSVSDTIVVFDRIRENIRMGQFKTFDETVGRSLNQVFARSIATSSTVIIALLALVFFGPTSTKIFALMLTAGMFFGTYSSIFLASPMLVLVQDMQKSRK</sequence>
<dbReference type="AlphaFoldDB" id="A0A0G0BBL2"/>
<evidence type="ECO:0000259" key="11">
    <source>
        <dbReference type="PROSITE" id="PS50156"/>
    </source>
</evidence>
<evidence type="ECO:0000256" key="3">
    <source>
        <dbReference type="ARBA" id="ARBA00022475"/>
    </source>
</evidence>
<dbReference type="PROSITE" id="PS50156">
    <property type="entry name" value="SSD"/>
    <property type="match status" value="1"/>
</dbReference>
<accession>A0A0G0BBL2</accession>